<feature type="transmembrane region" description="Helical" evidence="8">
    <location>
        <begin position="174"/>
        <end position="193"/>
    </location>
</feature>
<accession>A0A101GYD1</accession>
<dbReference type="GO" id="GO:0005886">
    <property type="term" value="C:plasma membrane"/>
    <property type="evidence" value="ECO:0007669"/>
    <property type="project" value="UniProtKB-SubCell"/>
</dbReference>
<dbReference type="PANTHER" id="PTHR30269">
    <property type="entry name" value="TRANSMEMBRANE PROTEIN YFCA"/>
    <property type="match status" value="1"/>
</dbReference>
<keyword evidence="3" id="KW-0813">Transport</keyword>
<evidence type="ECO:0000313" key="12">
    <source>
        <dbReference type="Proteomes" id="UP000054260"/>
    </source>
</evidence>
<evidence type="ECO:0000256" key="1">
    <source>
        <dbReference type="ARBA" id="ARBA00004651"/>
    </source>
</evidence>
<reference evidence="12 13" key="2">
    <citation type="journal article" date="2015" name="MBio">
        <title>Genome-Resolved Metagenomic Analysis Reveals Roles for Candidate Phyla and Other Microbial Community Members in Biogeochemical Transformations in Oil Reservoirs.</title>
        <authorList>
            <person name="Hu P."/>
            <person name="Tom L."/>
            <person name="Singh A."/>
            <person name="Thomas B.C."/>
            <person name="Baker B.J."/>
            <person name="Piceno Y.M."/>
            <person name="Andersen G.L."/>
            <person name="Banfield J.F."/>
        </authorList>
    </citation>
    <scope>NUCLEOTIDE SEQUENCE [LARGE SCALE GENOMIC DNA]</scope>
</reference>
<evidence type="ECO:0000313" key="14">
    <source>
        <dbReference type="Proteomes" id="UP000264215"/>
    </source>
</evidence>
<evidence type="ECO:0000313" key="9">
    <source>
        <dbReference type="EMBL" id="HCO68982.1"/>
    </source>
</evidence>
<dbReference type="InterPro" id="IPR002781">
    <property type="entry name" value="TM_pro_TauE-like"/>
</dbReference>
<evidence type="ECO:0000313" key="13">
    <source>
        <dbReference type="Proteomes" id="UP000055014"/>
    </source>
</evidence>
<feature type="transmembrane region" description="Helical" evidence="8">
    <location>
        <begin position="200"/>
        <end position="218"/>
    </location>
</feature>
<dbReference type="Proteomes" id="UP000054260">
    <property type="component" value="Unassembled WGS sequence"/>
</dbReference>
<evidence type="ECO:0000256" key="5">
    <source>
        <dbReference type="ARBA" id="ARBA00022692"/>
    </source>
</evidence>
<dbReference type="AlphaFoldDB" id="A0A101GYD1"/>
<dbReference type="PANTHER" id="PTHR30269:SF0">
    <property type="entry name" value="MEMBRANE TRANSPORTER PROTEIN YFCA-RELATED"/>
    <property type="match status" value="1"/>
</dbReference>
<keyword evidence="7 8" id="KW-0472">Membrane</keyword>
<comment type="similarity">
    <text evidence="2 8">Belongs to the 4-toluene sulfonate uptake permease (TSUP) (TC 2.A.102) family.</text>
</comment>
<keyword evidence="5 8" id="KW-0812">Transmembrane</keyword>
<comment type="caution">
    <text evidence="10">The sequence shown here is derived from an EMBL/GenBank/DDBJ whole genome shotgun (WGS) entry which is preliminary data.</text>
</comment>
<feature type="transmembrane region" description="Helical" evidence="8">
    <location>
        <begin position="224"/>
        <end position="242"/>
    </location>
</feature>
<evidence type="ECO:0000256" key="2">
    <source>
        <dbReference type="ARBA" id="ARBA00009142"/>
    </source>
</evidence>
<feature type="transmembrane region" description="Helical" evidence="8">
    <location>
        <begin position="99"/>
        <end position="117"/>
    </location>
</feature>
<proteinExistence type="inferred from homology"/>
<sequence>MTVLQFAIIYIAGAVAGFMNVMAGGGSMVTLPVLMWIGLPPPIANATNRLGVIFESGIGVKTFRSGGMRFDKSILPAIVAATIGSVIGSMFVSTIPKDALEKVIAIALLAVVLLMLLKPKRLTFSRPSRALSTLIFFAVGFYGGFLQAGVGFFLIGAITFSYGFDLVRTNFTKILIVFIYTVFALVIFILNGMIYWIPGLVLAAGNIVGAYFAARLSIRKGSGFVRWILLIIVVANAIKYLLF</sequence>
<dbReference type="EMBL" id="LGGH01000151">
    <property type="protein sequence ID" value="KUK66921.1"/>
    <property type="molecule type" value="Genomic_DNA"/>
</dbReference>
<reference evidence="10" key="1">
    <citation type="journal article" date="2015" name="MBio">
        <title>Genome-resolved metagenomic analysis reveals roles for candidate phyla and other microbial community members in biogeochemical transformations in oil reservoirs.</title>
        <authorList>
            <person name="Hu P."/>
            <person name="Tom L."/>
            <person name="Singh A."/>
            <person name="Thomas B.C."/>
            <person name="Baker B.J."/>
            <person name="Piceno Y.M."/>
            <person name="Andersen G.L."/>
            <person name="Banfield J.F."/>
        </authorList>
    </citation>
    <scope>NUCLEOTIDE SEQUENCE [LARGE SCALE GENOMIC DNA]</scope>
    <source>
        <strain evidence="10">46_47</strain>
        <strain evidence="11">46_70</strain>
    </source>
</reference>
<organism evidence="10 12">
    <name type="scientific">Mesotoga infera</name>
    <dbReference type="NCBI Taxonomy" id="1236046"/>
    <lineage>
        <taxon>Bacteria</taxon>
        <taxon>Thermotogati</taxon>
        <taxon>Thermotogota</taxon>
        <taxon>Thermotogae</taxon>
        <taxon>Kosmotogales</taxon>
        <taxon>Kosmotogaceae</taxon>
        <taxon>Mesotoga</taxon>
    </lineage>
</organism>
<evidence type="ECO:0000313" key="11">
    <source>
        <dbReference type="EMBL" id="KUK88359.1"/>
    </source>
</evidence>
<gene>
    <name evidence="9" type="ORF">DIT26_00080</name>
    <name evidence="10" type="ORF">XD86_0986</name>
    <name evidence="11" type="ORF">XE02_1270</name>
</gene>
<name>A0A101GYD1_9BACT</name>
<dbReference type="PATRIC" id="fig|1236046.5.peg.1136"/>
<dbReference type="Proteomes" id="UP000264215">
    <property type="component" value="Unassembled WGS sequence"/>
</dbReference>
<dbReference type="Proteomes" id="UP000055014">
    <property type="component" value="Unassembled WGS sequence"/>
</dbReference>
<evidence type="ECO:0000313" key="10">
    <source>
        <dbReference type="EMBL" id="KUK66921.1"/>
    </source>
</evidence>
<reference evidence="9 14" key="3">
    <citation type="journal article" date="2018" name="Nat. Biotechnol.">
        <title>A standardized bacterial taxonomy based on genome phylogeny substantially revises the tree of life.</title>
        <authorList>
            <person name="Parks D.H."/>
            <person name="Chuvochina M."/>
            <person name="Waite D.W."/>
            <person name="Rinke C."/>
            <person name="Skarshewski A."/>
            <person name="Chaumeil P.A."/>
            <person name="Hugenholtz P."/>
        </authorList>
    </citation>
    <scope>NUCLEOTIDE SEQUENCE [LARGE SCALE GENOMIC DNA]</scope>
    <source>
        <strain evidence="9">UBA9905</strain>
    </source>
</reference>
<protein>
    <recommendedName>
        <fullName evidence="8">Probable membrane transporter protein</fullName>
    </recommendedName>
</protein>
<evidence type="ECO:0000256" key="3">
    <source>
        <dbReference type="ARBA" id="ARBA00022448"/>
    </source>
</evidence>
<evidence type="ECO:0000256" key="7">
    <source>
        <dbReference type="ARBA" id="ARBA00023136"/>
    </source>
</evidence>
<evidence type="ECO:0000256" key="4">
    <source>
        <dbReference type="ARBA" id="ARBA00022475"/>
    </source>
</evidence>
<feature type="transmembrane region" description="Helical" evidence="8">
    <location>
        <begin position="6"/>
        <end position="39"/>
    </location>
</feature>
<comment type="subcellular location">
    <subcellularLocation>
        <location evidence="1 8">Cell membrane</location>
        <topology evidence="1 8">Multi-pass membrane protein</topology>
    </subcellularLocation>
</comment>
<keyword evidence="6 8" id="KW-1133">Transmembrane helix</keyword>
<keyword evidence="4 8" id="KW-1003">Cell membrane</keyword>
<evidence type="ECO:0000256" key="8">
    <source>
        <dbReference type="RuleBase" id="RU363041"/>
    </source>
</evidence>
<dbReference type="EMBL" id="LGGW01000138">
    <property type="protein sequence ID" value="KUK88359.1"/>
    <property type="molecule type" value="Genomic_DNA"/>
</dbReference>
<dbReference type="Pfam" id="PF01925">
    <property type="entry name" value="TauE"/>
    <property type="match status" value="1"/>
</dbReference>
<feature type="transmembrane region" description="Helical" evidence="8">
    <location>
        <begin position="129"/>
        <end position="162"/>
    </location>
</feature>
<dbReference type="EMBL" id="DQBS01000001">
    <property type="protein sequence ID" value="HCO68982.1"/>
    <property type="molecule type" value="Genomic_DNA"/>
</dbReference>
<feature type="transmembrane region" description="Helical" evidence="8">
    <location>
        <begin position="74"/>
        <end position="93"/>
    </location>
</feature>
<evidence type="ECO:0000256" key="6">
    <source>
        <dbReference type="ARBA" id="ARBA00022989"/>
    </source>
</evidence>
<dbReference type="InterPro" id="IPR052017">
    <property type="entry name" value="TSUP"/>
</dbReference>